<keyword evidence="1" id="KW-0732">Signal</keyword>
<comment type="caution">
    <text evidence="2">The sequence shown here is derived from an EMBL/GenBank/DDBJ whole genome shotgun (WGS) entry which is preliminary data.</text>
</comment>
<evidence type="ECO:0000313" key="3">
    <source>
        <dbReference type="Proteomes" id="UP000316639"/>
    </source>
</evidence>
<dbReference type="Proteomes" id="UP000316639">
    <property type="component" value="Unassembled WGS sequence"/>
</dbReference>
<dbReference type="AlphaFoldDB" id="A0A563EHV7"/>
<reference evidence="2 3" key="1">
    <citation type="submission" date="2019-07" db="EMBL/GenBank/DDBJ databases">
        <title>Lentzea xizangensis sp. nov., isolated from Qinghai-Tibetan Plateau Soils.</title>
        <authorList>
            <person name="Huang J."/>
        </authorList>
    </citation>
    <scope>NUCLEOTIDE SEQUENCE [LARGE SCALE GENOMIC DNA]</scope>
    <source>
        <strain evidence="2 3">FXJ1.1311</strain>
    </source>
</reference>
<gene>
    <name evidence="2" type="ORF">FKR81_36595</name>
</gene>
<organism evidence="2 3">
    <name type="scientific">Lentzea tibetensis</name>
    <dbReference type="NCBI Taxonomy" id="2591470"/>
    <lineage>
        <taxon>Bacteria</taxon>
        <taxon>Bacillati</taxon>
        <taxon>Actinomycetota</taxon>
        <taxon>Actinomycetes</taxon>
        <taxon>Pseudonocardiales</taxon>
        <taxon>Pseudonocardiaceae</taxon>
        <taxon>Lentzea</taxon>
    </lineage>
</organism>
<name>A0A563EHV7_9PSEU</name>
<sequence>MVARLLAVLLLVLAFGTAGTAHAVEGELDLSVDAGDADPRIFAFFKGLNDPADGNGELTAQVNVSALGGNVASTDCSVSGGSAACSFGPLASGQSQTRAVSVTPTAPVVVITATGAGTSPLEIVTVCVVALHVCT</sequence>
<dbReference type="EMBL" id="VOBR01000034">
    <property type="protein sequence ID" value="TWP46260.1"/>
    <property type="molecule type" value="Genomic_DNA"/>
</dbReference>
<evidence type="ECO:0008006" key="4">
    <source>
        <dbReference type="Google" id="ProtNLM"/>
    </source>
</evidence>
<dbReference type="RefSeq" id="WP_146358807.1">
    <property type="nucleotide sequence ID" value="NZ_VOBR01000034.1"/>
</dbReference>
<accession>A0A563EHV7</accession>
<feature type="chain" id="PRO_5022012409" description="DUF11 domain-containing protein" evidence="1">
    <location>
        <begin position="24"/>
        <end position="135"/>
    </location>
</feature>
<protein>
    <recommendedName>
        <fullName evidence="4">DUF11 domain-containing protein</fullName>
    </recommendedName>
</protein>
<evidence type="ECO:0000313" key="2">
    <source>
        <dbReference type="EMBL" id="TWP46260.1"/>
    </source>
</evidence>
<proteinExistence type="predicted"/>
<evidence type="ECO:0000256" key="1">
    <source>
        <dbReference type="SAM" id="SignalP"/>
    </source>
</evidence>
<keyword evidence="3" id="KW-1185">Reference proteome</keyword>
<feature type="signal peptide" evidence="1">
    <location>
        <begin position="1"/>
        <end position="23"/>
    </location>
</feature>